<keyword evidence="3" id="KW-1133">Transmembrane helix</keyword>
<dbReference type="Gene3D" id="3.30.1150.10">
    <property type="match status" value="1"/>
</dbReference>
<evidence type="ECO:0000256" key="3">
    <source>
        <dbReference type="ARBA" id="ARBA00022989"/>
    </source>
</evidence>
<accession>A0A4U8TU20</accession>
<dbReference type="GO" id="GO:0055085">
    <property type="term" value="P:transmembrane transport"/>
    <property type="evidence" value="ECO:0007669"/>
    <property type="project" value="InterPro"/>
</dbReference>
<evidence type="ECO:0000256" key="2">
    <source>
        <dbReference type="ARBA" id="ARBA00022692"/>
    </source>
</evidence>
<gene>
    <name evidence="6" type="ORF">LS65_000925</name>
</gene>
<dbReference type="GO" id="GO:0016020">
    <property type="term" value="C:membrane"/>
    <property type="evidence" value="ECO:0007669"/>
    <property type="project" value="UniProtKB-SubCell"/>
</dbReference>
<dbReference type="OrthoDB" id="5324668at2"/>
<dbReference type="InterPro" id="IPR037682">
    <property type="entry name" value="TonB_C"/>
</dbReference>
<dbReference type="InterPro" id="IPR006260">
    <property type="entry name" value="TonB/TolA_C"/>
</dbReference>
<dbReference type="STRING" id="425400.LS65_06160"/>
<keyword evidence="2" id="KW-0812">Transmembrane</keyword>
<comment type="caution">
    <text evidence="6">The sequence shown here is derived from an EMBL/GenBank/DDBJ whole genome shotgun (WGS) entry which is preliminary data.</text>
</comment>
<comment type="subcellular location">
    <subcellularLocation>
        <location evidence="1">Membrane</location>
        <topology evidence="1">Single-pass membrane protein</topology>
    </subcellularLocation>
</comment>
<proteinExistence type="predicted"/>
<keyword evidence="7" id="KW-1185">Reference proteome</keyword>
<dbReference type="PROSITE" id="PS52015">
    <property type="entry name" value="TONB_CTD"/>
    <property type="match status" value="1"/>
</dbReference>
<evidence type="ECO:0000256" key="1">
    <source>
        <dbReference type="ARBA" id="ARBA00004167"/>
    </source>
</evidence>
<dbReference type="EMBL" id="JRMQ02000001">
    <property type="protein sequence ID" value="TLE03365.1"/>
    <property type="molecule type" value="Genomic_DNA"/>
</dbReference>
<dbReference type="AlphaFoldDB" id="A0A4U8TU20"/>
<evidence type="ECO:0000313" key="7">
    <source>
        <dbReference type="Proteomes" id="UP000029707"/>
    </source>
</evidence>
<sequence>MQILFSHFFIIYMICQFFIPLQAADSYIQVNNFNEKALGQKATGCIMQHLLYPKEAKIDKIEGVTKIIVSLKNNQIYKLQIIQSSGYKILDAAALRAVEKSKICLQNVFDTYFNKIIFEYAFIMPIEFRFADSKKQDIEVQKINI</sequence>
<name>A0A4U8TU20_9HELI</name>
<organism evidence="6 7">
    <name type="scientific">Helicobacter japonicus</name>
    <dbReference type="NCBI Taxonomy" id="425400"/>
    <lineage>
        <taxon>Bacteria</taxon>
        <taxon>Pseudomonadati</taxon>
        <taxon>Campylobacterota</taxon>
        <taxon>Epsilonproteobacteria</taxon>
        <taxon>Campylobacterales</taxon>
        <taxon>Helicobacteraceae</taxon>
        <taxon>Helicobacter</taxon>
    </lineage>
</organism>
<dbReference type="NCBIfam" id="TIGR01352">
    <property type="entry name" value="tonB_Cterm"/>
    <property type="match status" value="1"/>
</dbReference>
<dbReference type="RefSeq" id="WP_034362420.1">
    <property type="nucleotide sequence ID" value="NZ_CAJUDB010000019.1"/>
</dbReference>
<dbReference type="Proteomes" id="UP000029707">
    <property type="component" value="Unassembled WGS sequence"/>
</dbReference>
<evidence type="ECO:0000259" key="5">
    <source>
        <dbReference type="PROSITE" id="PS52015"/>
    </source>
</evidence>
<feature type="domain" description="TonB C-terminal" evidence="5">
    <location>
        <begin position="37"/>
        <end position="137"/>
    </location>
</feature>
<evidence type="ECO:0000256" key="4">
    <source>
        <dbReference type="ARBA" id="ARBA00023136"/>
    </source>
</evidence>
<keyword evidence="4" id="KW-0472">Membrane</keyword>
<dbReference type="SUPFAM" id="SSF74653">
    <property type="entry name" value="TolA/TonB C-terminal domain"/>
    <property type="match status" value="1"/>
</dbReference>
<protein>
    <submittedName>
        <fullName evidence="6">Energy transducer TonB</fullName>
    </submittedName>
</protein>
<evidence type="ECO:0000313" key="6">
    <source>
        <dbReference type="EMBL" id="TLE03365.1"/>
    </source>
</evidence>
<dbReference type="Pfam" id="PF03544">
    <property type="entry name" value="TonB_C"/>
    <property type="match status" value="1"/>
</dbReference>
<reference evidence="6 7" key="1">
    <citation type="journal article" date="2014" name="Genome Announc.">
        <title>Draft genome sequences of eight enterohepatic helicobacter species isolated from both laboratory and wild rodents.</title>
        <authorList>
            <person name="Sheh A."/>
            <person name="Shen Z."/>
            <person name="Fox J.G."/>
        </authorList>
    </citation>
    <scope>NUCLEOTIDE SEQUENCE [LARGE SCALE GENOMIC DNA]</scope>
    <source>
        <strain evidence="6 7">MIT 01-6451</strain>
    </source>
</reference>